<sequence length="416" mass="46179">MPEKSMDEVMEAAAGAHFSGLRLDSLRLSSPSTPSSPSSARASQVLSPESASSAAAPRQPFLIGVCGGTASGKTTVCDMIIQQLHDHRVVLVNQDSFYRGLTGEESKHVQDYNFDHPDAFDTEQLLECMGKLKSGHSVNVPIYDFKNHRRCSESFRKVNASDVIILEGILVFHDPQVRNLMDMKIFVDTDADIRLARRIRRDTVERGRDVSSVLEQIRGMHTLIRDRDITTPDFVFYSDRLIRLVVEHGLGHLPFTEKQVVTPTGSVYMGVDFCKKLCGVSIVRSGESMENALRACCKGIKIGKILIHRDGDNGKQLIYEKLPKDISERHVLLLDPVLGTGNSANQAIELLIQKGVPESWIIFLNLISAPEGIHCVCKRFPSVKIVTSEIDVALNEDFRVIPGLGEFGDRYFGTDN</sequence>
<dbReference type="NCBIfam" id="NF001097">
    <property type="entry name" value="PRK00129.1"/>
    <property type="match status" value="1"/>
</dbReference>
<dbReference type="CDD" id="cd02023">
    <property type="entry name" value="UMPK"/>
    <property type="match status" value="1"/>
</dbReference>
<dbReference type="InterPro" id="IPR027417">
    <property type="entry name" value="P-loop_NTPase"/>
</dbReference>
<evidence type="ECO:0000256" key="10">
    <source>
        <dbReference type="ARBA" id="ARBA00022777"/>
    </source>
</evidence>
<protein>
    <recommendedName>
        <fullName evidence="5">uridine/cytidine kinase</fullName>
        <ecNumber evidence="5">2.7.1.48</ecNumber>
    </recommendedName>
</protein>
<dbReference type="Gene3D" id="3.40.50.300">
    <property type="entry name" value="P-loop containing nucleotide triphosphate hydrolases"/>
    <property type="match status" value="1"/>
</dbReference>
<comment type="pathway">
    <text evidence="2">Pyrimidine metabolism; CTP biosynthesis via salvage pathway; CTP from cytidine: step 1/3.</text>
</comment>
<evidence type="ECO:0000256" key="1">
    <source>
        <dbReference type="ARBA" id="ARBA00004690"/>
    </source>
</evidence>
<dbReference type="InterPro" id="IPR000764">
    <property type="entry name" value="Uridine_kinase-like"/>
</dbReference>
<dbReference type="PRINTS" id="PR00988">
    <property type="entry name" value="URIDINKINASE"/>
</dbReference>
<keyword evidence="7" id="KW-0328">Glycosyltransferase</keyword>
<dbReference type="SUPFAM" id="SSF53271">
    <property type="entry name" value="PRTase-like"/>
    <property type="match status" value="1"/>
</dbReference>
<evidence type="ECO:0000256" key="7">
    <source>
        <dbReference type="ARBA" id="ARBA00022676"/>
    </source>
</evidence>
<evidence type="ECO:0000256" key="4">
    <source>
        <dbReference type="ARBA" id="ARBA00010723"/>
    </source>
</evidence>
<dbReference type="AlphaFoldDB" id="A0A804J955"/>
<comment type="pathway">
    <text evidence="1">Pyrimidine metabolism; UMP biosynthesis via salvage pathway; UMP from uridine: step 1/1.</text>
</comment>
<dbReference type="Gramene" id="Ma05_t27410.1">
    <property type="protein sequence ID" value="Ma05_p27410.1"/>
    <property type="gene ID" value="Ma05_g27410"/>
</dbReference>
<dbReference type="GO" id="GO:2000904">
    <property type="term" value="P:regulation of starch metabolic process"/>
    <property type="evidence" value="ECO:0007669"/>
    <property type="project" value="UniProtKB-ARBA"/>
</dbReference>
<keyword evidence="10" id="KW-0418">Kinase</keyword>
<dbReference type="GO" id="GO:0009507">
    <property type="term" value="C:chloroplast"/>
    <property type="evidence" value="ECO:0007669"/>
    <property type="project" value="UniProtKB-ARBA"/>
</dbReference>
<organism evidence="13 14">
    <name type="scientific">Musa acuminata subsp. malaccensis</name>
    <name type="common">Wild banana</name>
    <name type="synonym">Musa malaccensis</name>
    <dbReference type="NCBI Taxonomy" id="214687"/>
    <lineage>
        <taxon>Eukaryota</taxon>
        <taxon>Viridiplantae</taxon>
        <taxon>Streptophyta</taxon>
        <taxon>Embryophyta</taxon>
        <taxon>Tracheophyta</taxon>
        <taxon>Spermatophyta</taxon>
        <taxon>Magnoliopsida</taxon>
        <taxon>Liliopsida</taxon>
        <taxon>Zingiberales</taxon>
        <taxon>Musaceae</taxon>
        <taxon>Musa</taxon>
    </lineage>
</organism>
<evidence type="ECO:0000259" key="12">
    <source>
        <dbReference type="Pfam" id="PF14681"/>
    </source>
</evidence>
<evidence type="ECO:0000256" key="9">
    <source>
        <dbReference type="ARBA" id="ARBA00022741"/>
    </source>
</evidence>
<dbReference type="Gene3D" id="3.40.50.2020">
    <property type="match status" value="1"/>
</dbReference>
<dbReference type="GO" id="GO:0004849">
    <property type="term" value="F:uridine kinase activity"/>
    <property type="evidence" value="ECO:0007669"/>
    <property type="project" value="UniProtKB-EC"/>
</dbReference>
<name>A0A804J955_MUSAM</name>
<dbReference type="CDD" id="cd06223">
    <property type="entry name" value="PRTases_typeI"/>
    <property type="match status" value="1"/>
</dbReference>
<dbReference type="Pfam" id="PF14681">
    <property type="entry name" value="UPRTase"/>
    <property type="match status" value="1"/>
</dbReference>
<keyword evidence="14" id="KW-1185">Reference proteome</keyword>
<dbReference type="PANTHER" id="PTHR10285">
    <property type="entry name" value="URIDINE KINASE"/>
    <property type="match status" value="1"/>
</dbReference>
<keyword evidence="9" id="KW-0547">Nucleotide-binding</keyword>
<dbReference type="InterPro" id="IPR000836">
    <property type="entry name" value="PRTase_dom"/>
</dbReference>
<evidence type="ECO:0000313" key="13">
    <source>
        <dbReference type="EnsemblPlants" id="Ma05_p27410.1"/>
    </source>
</evidence>
<evidence type="ECO:0000256" key="11">
    <source>
        <dbReference type="SAM" id="MobiDB-lite"/>
    </source>
</evidence>
<accession>A0A804J955</accession>
<comment type="similarity">
    <text evidence="4">In the C-terminal section; belongs to the UPRTase family.</text>
</comment>
<dbReference type="NCBIfam" id="NF004018">
    <property type="entry name" value="PRK05480.1"/>
    <property type="match status" value="1"/>
</dbReference>
<comment type="similarity">
    <text evidence="3">In the N-terminal section; belongs to the uridine kinase family.</text>
</comment>
<dbReference type="GO" id="GO:0005524">
    <property type="term" value="F:ATP binding"/>
    <property type="evidence" value="ECO:0007669"/>
    <property type="project" value="InterPro"/>
</dbReference>
<evidence type="ECO:0000256" key="5">
    <source>
        <dbReference type="ARBA" id="ARBA00012137"/>
    </source>
</evidence>
<proteinExistence type="inferred from homology"/>
<dbReference type="EnsemblPlants" id="Ma05_t27410.1">
    <property type="protein sequence ID" value="Ma05_p27410.1"/>
    <property type="gene ID" value="Ma05_g27410"/>
</dbReference>
<dbReference type="GeneID" id="103986037"/>
<keyword evidence="6" id="KW-0021">Allosteric enzyme</keyword>
<dbReference type="OrthoDB" id="106623at2759"/>
<evidence type="ECO:0000313" key="14">
    <source>
        <dbReference type="Proteomes" id="UP000012960"/>
    </source>
</evidence>
<dbReference type="GO" id="GO:0016757">
    <property type="term" value="F:glycosyltransferase activity"/>
    <property type="evidence" value="ECO:0007669"/>
    <property type="project" value="UniProtKB-KW"/>
</dbReference>
<dbReference type="FunFam" id="3.40.50.300:FF:000339">
    <property type="entry name" value="Uridine kinase"/>
    <property type="match status" value="1"/>
</dbReference>
<dbReference type="InterPro" id="IPR029057">
    <property type="entry name" value="PRTase-like"/>
</dbReference>
<keyword evidence="8" id="KW-0808">Transferase</keyword>
<dbReference type="UniPathway" id="UPA00574">
    <property type="reaction ID" value="UER00637"/>
</dbReference>
<dbReference type="GO" id="GO:0005525">
    <property type="term" value="F:GTP binding"/>
    <property type="evidence" value="ECO:0007669"/>
    <property type="project" value="UniProtKB-KW"/>
</dbReference>
<feature type="domain" description="Phosphoribosyltransferase" evidence="12">
    <location>
        <begin position="215"/>
        <end position="414"/>
    </location>
</feature>
<dbReference type="GO" id="GO:0044206">
    <property type="term" value="P:UMP salvage"/>
    <property type="evidence" value="ECO:0007669"/>
    <property type="project" value="UniProtKB-UniPathway"/>
</dbReference>
<dbReference type="Proteomes" id="UP000012960">
    <property type="component" value="Unplaced"/>
</dbReference>
<dbReference type="FunFam" id="3.40.50.2020:FF:000015">
    <property type="entry name" value="Uridine kinase"/>
    <property type="match status" value="1"/>
</dbReference>
<evidence type="ECO:0000256" key="6">
    <source>
        <dbReference type="ARBA" id="ARBA00022533"/>
    </source>
</evidence>
<evidence type="ECO:0000256" key="3">
    <source>
        <dbReference type="ARBA" id="ARBA00008173"/>
    </source>
</evidence>
<evidence type="ECO:0000256" key="2">
    <source>
        <dbReference type="ARBA" id="ARBA00004784"/>
    </source>
</evidence>
<dbReference type="SUPFAM" id="SSF52540">
    <property type="entry name" value="P-loop containing nucleoside triphosphate hydrolases"/>
    <property type="match status" value="1"/>
</dbReference>
<feature type="region of interest" description="Disordered" evidence="11">
    <location>
        <begin position="25"/>
        <end position="51"/>
    </location>
</feature>
<reference evidence="13" key="1">
    <citation type="submission" date="2021-05" db="UniProtKB">
        <authorList>
            <consortium name="EnsemblPlants"/>
        </authorList>
    </citation>
    <scope>IDENTIFICATION</scope>
    <source>
        <strain evidence="13">subsp. malaccensis</strain>
    </source>
</reference>
<dbReference type="EC" id="2.7.1.48" evidence="5"/>
<evidence type="ECO:0000256" key="8">
    <source>
        <dbReference type="ARBA" id="ARBA00022679"/>
    </source>
</evidence>